<feature type="transmembrane region" description="Helical" evidence="1">
    <location>
        <begin position="30"/>
        <end position="50"/>
    </location>
</feature>
<proteinExistence type="predicted"/>
<feature type="transmembrane region" description="Helical" evidence="1">
    <location>
        <begin position="148"/>
        <end position="171"/>
    </location>
</feature>
<keyword evidence="1" id="KW-0812">Transmembrane</keyword>
<evidence type="ECO:0000313" key="3">
    <source>
        <dbReference type="Proteomes" id="UP000807353"/>
    </source>
</evidence>
<organism evidence="2 3">
    <name type="scientific">Collybia nuda</name>
    <dbReference type="NCBI Taxonomy" id="64659"/>
    <lineage>
        <taxon>Eukaryota</taxon>
        <taxon>Fungi</taxon>
        <taxon>Dikarya</taxon>
        <taxon>Basidiomycota</taxon>
        <taxon>Agaricomycotina</taxon>
        <taxon>Agaricomycetes</taxon>
        <taxon>Agaricomycetidae</taxon>
        <taxon>Agaricales</taxon>
        <taxon>Tricholomatineae</taxon>
        <taxon>Clitocybaceae</taxon>
        <taxon>Collybia</taxon>
    </lineage>
</organism>
<dbReference type="OrthoDB" id="3016285at2759"/>
<feature type="transmembrane region" description="Helical" evidence="1">
    <location>
        <begin position="183"/>
        <end position="202"/>
    </location>
</feature>
<evidence type="ECO:0000313" key="2">
    <source>
        <dbReference type="EMBL" id="KAF9457278.1"/>
    </source>
</evidence>
<feature type="transmembrane region" description="Helical" evidence="1">
    <location>
        <begin position="222"/>
        <end position="247"/>
    </location>
</feature>
<reference evidence="2" key="1">
    <citation type="submission" date="2020-11" db="EMBL/GenBank/DDBJ databases">
        <authorList>
            <consortium name="DOE Joint Genome Institute"/>
            <person name="Ahrendt S."/>
            <person name="Riley R."/>
            <person name="Andreopoulos W."/>
            <person name="Labutti K."/>
            <person name="Pangilinan J."/>
            <person name="Ruiz-Duenas F.J."/>
            <person name="Barrasa J.M."/>
            <person name="Sanchez-Garcia M."/>
            <person name="Camarero S."/>
            <person name="Miyauchi S."/>
            <person name="Serrano A."/>
            <person name="Linde D."/>
            <person name="Babiker R."/>
            <person name="Drula E."/>
            <person name="Ayuso-Fernandez I."/>
            <person name="Pacheco R."/>
            <person name="Padilla G."/>
            <person name="Ferreira P."/>
            <person name="Barriuso J."/>
            <person name="Kellner H."/>
            <person name="Castanera R."/>
            <person name="Alfaro M."/>
            <person name="Ramirez L."/>
            <person name="Pisabarro A.G."/>
            <person name="Kuo A."/>
            <person name="Tritt A."/>
            <person name="Lipzen A."/>
            <person name="He G."/>
            <person name="Yan M."/>
            <person name="Ng V."/>
            <person name="Cullen D."/>
            <person name="Martin F."/>
            <person name="Rosso M.-N."/>
            <person name="Henrissat B."/>
            <person name="Hibbett D."/>
            <person name="Martinez A.T."/>
            <person name="Grigoriev I.V."/>
        </authorList>
    </citation>
    <scope>NUCLEOTIDE SEQUENCE</scope>
    <source>
        <strain evidence="2">CBS 247.69</strain>
    </source>
</reference>
<comment type="caution">
    <text evidence="2">The sequence shown here is derived from an EMBL/GenBank/DDBJ whole genome shotgun (WGS) entry which is preliminary data.</text>
</comment>
<name>A0A9P5XTG9_9AGAR</name>
<feature type="transmembrane region" description="Helical" evidence="1">
    <location>
        <begin position="259"/>
        <end position="280"/>
    </location>
</feature>
<dbReference type="AlphaFoldDB" id="A0A9P5XTG9"/>
<gene>
    <name evidence="2" type="ORF">BDZ94DRAFT_1326373</name>
</gene>
<accession>A0A9P5XTG9</accession>
<protein>
    <submittedName>
        <fullName evidence="2">Uncharacterized protein</fullName>
    </submittedName>
</protein>
<dbReference type="Proteomes" id="UP000807353">
    <property type="component" value="Unassembled WGS sequence"/>
</dbReference>
<feature type="transmembrane region" description="Helical" evidence="1">
    <location>
        <begin position="62"/>
        <end position="89"/>
    </location>
</feature>
<dbReference type="EMBL" id="MU150378">
    <property type="protein sequence ID" value="KAF9457278.1"/>
    <property type="molecule type" value="Genomic_DNA"/>
</dbReference>
<keyword evidence="1" id="KW-1133">Transmembrane helix</keyword>
<keyword evidence="3" id="KW-1185">Reference proteome</keyword>
<evidence type="ECO:0000256" key="1">
    <source>
        <dbReference type="SAM" id="Phobius"/>
    </source>
</evidence>
<keyword evidence="1" id="KW-0472">Membrane</keyword>
<feature type="transmembrane region" description="Helical" evidence="1">
    <location>
        <begin position="119"/>
        <end position="141"/>
    </location>
</feature>
<sequence>MSFVRQGPLDPVLLDLVGDMALRGFAETCIFSIMYGMFVVLFGQITITYLKRKKPTQAQRWMFIICVMSFLLFMIHGALEVGVAGAFVYSMLVGNRSEPLVDKIVLVTPLLVKLDVGVVWMRGIEIMVSDTIVVWRAFALLNHRRGLVIMPFILLLGCIGSSLLFLAHYTMGRSTLGLFLVNYLLSLATNVAATGLIGYIYWYDKKNAAALERHGMDQAAHVLALLMESGAVFCVFQTINIGVALIFNNSPGATNYWSLAIAAVFIGLTAMYPTMVIALVNSQYTLGPISSGEVSFRPVSSGKALEH</sequence>